<dbReference type="SUPFAM" id="SSF52540">
    <property type="entry name" value="P-loop containing nucleoside triphosphate hydrolases"/>
    <property type="match status" value="1"/>
</dbReference>
<dbReference type="InterPro" id="IPR002611">
    <property type="entry name" value="IstB_ATP-bd"/>
</dbReference>
<keyword evidence="2" id="KW-0547">Nucleotide-binding</keyword>
<dbReference type="Gene3D" id="3.40.50.300">
    <property type="entry name" value="P-loop containing nucleotide triphosphate hydrolases"/>
    <property type="match status" value="1"/>
</dbReference>
<dbReference type="AlphaFoldDB" id="A0A3A8EHN5"/>
<protein>
    <submittedName>
        <fullName evidence="2">ATP-binding protein</fullName>
    </submittedName>
</protein>
<evidence type="ECO:0000259" key="1">
    <source>
        <dbReference type="Pfam" id="PF01695"/>
    </source>
</evidence>
<proteinExistence type="predicted"/>
<dbReference type="PANTHER" id="PTHR30050">
    <property type="entry name" value="CHROMOSOMAL REPLICATION INITIATOR PROTEIN DNAA"/>
    <property type="match status" value="1"/>
</dbReference>
<dbReference type="PANTHER" id="PTHR30050:SF4">
    <property type="entry name" value="ATP-BINDING PROTEIN RV3427C IN INSERTION SEQUENCE-RELATED"/>
    <property type="match status" value="1"/>
</dbReference>
<dbReference type="OrthoDB" id="5956003at2"/>
<dbReference type="GO" id="GO:0005524">
    <property type="term" value="F:ATP binding"/>
    <property type="evidence" value="ECO:0007669"/>
    <property type="project" value="UniProtKB-KW"/>
</dbReference>
<evidence type="ECO:0000313" key="2">
    <source>
        <dbReference type="EMBL" id="RKG33006.1"/>
    </source>
</evidence>
<name>A0A3A8EHN5_9GAMM</name>
<dbReference type="Proteomes" id="UP000282388">
    <property type="component" value="Unassembled WGS sequence"/>
</dbReference>
<accession>A0A3A8EHN5</accession>
<dbReference type="Pfam" id="PF01695">
    <property type="entry name" value="IstB_IS21"/>
    <property type="match status" value="1"/>
</dbReference>
<gene>
    <name evidence="2" type="ORF">D7V32_04210</name>
</gene>
<evidence type="ECO:0000313" key="3">
    <source>
        <dbReference type="Proteomes" id="UP000282388"/>
    </source>
</evidence>
<keyword evidence="3" id="KW-1185">Reference proteome</keyword>
<dbReference type="RefSeq" id="WP_120401666.1">
    <property type="nucleotide sequence ID" value="NZ_RAXV01000006.1"/>
</dbReference>
<sequence>MNAMISMSFPQVQAFCAEHNVRMVQAGPNQICPECAKNNVNQNNREHQKRVDQMVRELHFGGAMIPVRHKDSGFRNYQATHEGQSKALANCVNFAKSMIVGHKRNLIMTGKTGTGKTHLSCATARTLLNKGIQVRYITSEDMASEIANAWKKPDDSESSAVYRFTDYDLLILDEYGLHDRHENRLQLVHKVLYSRYDAGKATMIVSNLTLAELQKDLGDRLWSRFQHDGLTVVECNWADQRVGGGV</sequence>
<dbReference type="EMBL" id="RAXV01000006">
    <property type="protein sequence ID" value="RKG33006.1"/>
    <property type="molecule type" value="Genomic_DNA"/>
</dbReference>
<dbReference type="GO" id="GO:0006260">
    <property type="term" value="P:DNA replication"/>
    <property type="evidence" value="ECO:0007669"/>
    <property type="project" value="TreeGrafter"/>
</dbReference>
<comment type="caution">
    <text evidence="2">The sequence shown here is derived from an EMBL/GenBank/DDBJ whole genome shotgun (WGS) entry which is preliminary data.</text>
</comment>
<keyword evidence="2" id="KW-0067">ATP-binding</keyword>
<dbReference type="InterPro" id="IPR027417">
    <property type="entry name" value="P-loop_NTPase"/>
</dbReference>
<organism evidence="2 3">
    <name type="scientific">Acinetobacter tianfuensis</name>
    <dbReference type="NCBI Taxonomy" id="2419603"/>
    <lineage>
        <taxon>Bacteria</taxon>
        <taxon>Pseudomonadati</taxon>
        <taxon>Pseudomonadota</taxon>
        <taxon>Gammaproteobacteria</taxon>
        <taxon>Moraxellales</taxon>
        <taxon>Moraxellaceae</taxon>
        <taxon>Acinetobacter</taxon>
    </lineage>
</organism>
<dbReference type="CDD" id="cd00009">
    <property type="entry name" value="AAA"/>
    <property type="match status" value="1"/>
</dbReference>
<reference evidence="2 3" key="1">
    <citation type="submission" date="2018-09" db="EMBL/GenBank/DDBJ databases">
        <title>The draft genome of Acinetobacter spp. strains.</title>
        <authorList>
            <person name="Qin J."/>
            <person name="Feng Y."/>
            <person name="Zong Z."/>
        </authorList>
    </citation>
    <scope>NUCLEOTIDE SEQUENCE [LARGE SCALE GENOMIC DNA]</scope>
    <source>
        <strain evidence="2 3">WCHAc060012</strain>
    </source>
</reference>
<feature type="domain" description="IstB-like ATP-binding" evidence="1">
    <location>
        <begin position="63"/>
        <end position="220"/>
    </location>
</feature>